<evidence type="ECO:0000313" key="1">
    <source>
        <dbReference type="EMBL" id="KAJ9123458.1"/>
    </source>
</evidence>
<keyword evidence="2" id="KW-1185">Reference proteome</keyword>
<proteinExistence type="predicted"/>
<sequence>MAGTGILQGKTSGMNKGKETGKKKVKPAKKVHKCTHEGCDKTFITPAHVRRHLRAHTGLQPYDCEFCEKRFARSDTQPMDRRRQDSTSAGQEAESADRAGGAREEDYGEIGDEDNDEGEADPDEEDTTDARHGSENAFAFNDSGFSMDVDAVSNPHRGLAASADTRTRNDGHAPLNTTHVQHYGTDLDLSRRDLRSRVVEHTQKNTGDTYGDQQSDYSHHLSMSDRRLPQPQVSFAMNNSGIPLNLPLSDVYRNGSSYSHQEDRQFISAPLRSQPDQGSQIQGFDTSANALQNDDSYAMIAGTHRIMSGARDNEEMLSRLDILLAAAEQPEQTNTTNLDPRLDHTGRGQRWGVESLNGDSAPVVKERNDSSLTSEHHHQHGAMQVGPSATANETTIIGGMGSTTGVSTLPFPQNNPNSTITPEAFIASTMSLNPGTVPSVISGASPFDLYDMDLDMGLYHDVFGWGLGAADWQQLATTGQGVGDAGAWTYDMLDLSILNIPTEGAGRAENNSGTTSGPFADAAANDLQGQSLMADMHAQESLHLEQGRKEGTNAGPSMRASGLTTRHGTATPGNEEETPWLQHLAALRFCFFLKSVIQTYQEGQATHSVRPADAGPKAVLSRTTPMLNRDDAYYTLRTLTIAAIGATYAEDRLKPLAGYLMELARRIGSYLQLGDPRSIFSIPFIQSRLLIAVGGYADGSRERYLMSEISKGLLITAARRLHLLRERPARQHGSQHNKTEHPRPKDQPLPAQRTAKEVKRMWREWLEEEERLRLGWAIYIFDAQAAAFLNVPAAFSLNEIQVRLPDAEELWDITNATVWEESYRSRKGVIEKPRPSSFGTILSTMLREGRLQERISDFGKWILAHALYRYARSSAICHYKALIIVLFC</sequence>
<name>A0ACC2XHG1_9TREE</name>
<organism evidence="1 2">
    <name type="scientific">Naganishia onofrii</name>
    <dbReference type="NCBI Taxonomy" id="1851511"/>
    <lineage>
        <taxon>Eukaryota</taxon>
        <taxon>Fungi</taxon>
        <taxon>Dikarya</taxon>
        <taxon>Basidiomycota</taxon>
        <taxon>Agaricomycotina</taxon>
        <taxon>Tremellomycetes</taxon>
        <taxon>Filobasidiales</taxon>
        <taxon>Filobasidiaceae</taxon>
        <taxon>Naganishia</taxon>
    </lineage>
</organism>
<reference evidence="1" key="1">
    <citation type="submission" date="2023-04" db="EMBL/GenBank/DDBJ databases">
        <title>Draft Genome sequencing of Naganishia species isolated from polar environments using Oxford Nanopore Technology.</title>
        <authorList>
            <person name="Leo P."/>
            <person name="Venkateswaran K."/>
        </authorList>
    </citation>
    <scope>NUCLEOTIDE SEQUENCE</scope>
    <source>
        <strain evidence="1">DBVPG 5303</strain>
    </source>
</reference>
<protein>
    <submittedName>
        <fullName evidence="1">Uncharacterized protein</fullName>
    </submittedName>
</protein>
<dbReference type="EMBL" id="JASBWV010000012">
    <property type="protein sequence ID" value="KAJ9123458.1"/>
    <property type="molecule type" value="Genomic_DNA"/>
</dbReference>
<gene>
    <name evidence="1" type="ORF">QFC24_003672</name>
</gene>
<comment type="caution">
    <text evidence="1">The sequence shown here is derived from an EMBL/GenBank/DDBJ whole genome shotgun (WGS) entry which is preliminary data.</text>
</comment>
<evidence type="ECO:0000313" key="2">
    <source>
        <dbReference type="Proteomes" id="UP001234202"/>
    </source>
</evidence>
<accession>A0ACC2XHG1</accession>
<dbReference type="Proteomes" id="UP001234202">
    <property type="component" value="Unassembled WGS sequence"/>
</dbReference>